<dbReference type="Gene3D" id="2.40.160.50">
    <property type="entry name" value="membrane protein fhac: a member of the omp85/tpsb transporter family"/>
    <property type="match status" value="1"/>
</dbReference>
<proteinExistence type="predicted"/>
<dbReference type="RefSeq" id="WP_157682229.1">
    <property type="nucleotide sequence ID" value="NZ_LT629740.1"/>
</dbReference>
<sequence>MKKLFALLILLLSFQSLFAQVDFVKRFIKRMYFDKDSSKKSNLVLIPALASSPETGVEFGGAFLYSFYADTTPHNITRVSNLYGYTSITTKGQEKVSLNASYWAPQNTIHYTGSIGFVNFPFDFYGIGNNTRKADVEAIEEKRTKMTLEADKLVVKNFYAGIVAGGFKYYYYSGTYDENIAFKTDPAIEDKSGGSSVYIGPSLTYDTRNNNTYTTKGVIISAYLNLMQGIYGNNSYKGGFFNIEYSSFFALSKHFVLGFDVQEQSLIGGRSPFYLLPALGSDEMMRGYYTGRYRDRNFIAGQTELRYRATDRLGIVGFIGTGEVAHNGFTAHTLLPNYGGGIRYYFDTEKGLSIRADYGLGAKPTGEPRESGFYVALGESF</sequence>
<feature type="signal peptide" evidence="1">
    <location>
        <begin position="1"/>
        <end position="19"/>
    </location>
</feature>
<evidence type="ECO:0000313" key="2">
    <source>
        <dbReference type="EMBL" id="SDT51178.1"/>
    </source>
</evidence>
<dbReference type="EMBL" id="LT629740">
    <property type="protein sequence ID" value="SDT51178.1"/>
    <property type="molecule type" value="Genomic_DNA"/>
</dbReference>
<reference evidence="2 3" key="1">
    <citation type="submission" date="2016-10" db="EMBL/GenBank/DDBJ databases">
        <authorList>
            <person name="de Groot N.N."/>
        </authorList>
    </citation>
    <scope>NUCLEOTIDE SEQUENCE [LARGE SCALE GENOMIC DNA]</scope>
    <source>
        <strain evidence="2 3">MP1X4</strain>
    </source>
</reference>
<dbReference type="STRING" id="652787.SAMN05216490_3810"/>
<gene>
    <name evidence="2" type="ORF">SAMN05216490_3810</name>
</gene>
<feature type="chain" id="PRO_5009269336" description="Surface antigen" evidence="1">
    <location>
        <begin position="20"/>
        <end position="381"/>
    </location>
</feature>
<keyword evidence="3" id="KW-1185">Reference proteome</keyword>
<evidence type="ECO:0000256" key="1">
    <source>
        <dbReference type="SAM" id="SignalP"/>
    </source>
</evidence>
<protein>
    <recommendedName>
        <fullName evidence="4">Surface antigen</fullName>
    </recommendedName>
</protein>
<evidence type="ECO:0008006" key="4">
    <source>
        <dbReference type="Google" id="ProtNLM"/>
    </source>
</evidence>
<dbReference type="AlphaFoldDB" id="A0A1H2AYZ6"/>
<evidence type="ECO:0000313" key="3">
    <source>
        <dbReference type="Proteomes" id="UP000199679"/>
    </source>
</evidence>
<keyword evidence="1" id="KW-0732">Signal</keyword>
<name>A0A1H2AYZ6_MUCMA</name>
<dbReference type="Proteomes" id="UP000199679">
    <property type="component" value="Chromosome I"/>
</dbReference>
<accession>A0A1H2AYZ6</accession>
<dbReference type="OrthoDB" id="9771071at2"/>
<organism evidence="2 3">
    <name type="scientific">Mucilaginibacter mallensis</name>
    <dbReference type="NCBI Taxonomy" id="652787"/>
    <lineage>
        <taxon>Bacteria</taxon>
        <taxon>Pseudomonadati</taxon>
        <taxon>Bacteroidota</taxon>
        <taxon>Sphingobacteriia</taxon>
        <taxon>Sphingobacteriales</taxon>
        <taxon>Sphingobacteriaceae</taxon>
        <taxon>Mucilaginibacter</taxon>
    </lineage>
</organism>